<proteinExistence type="predicted"/>
<dbReference type="PANTHER" id="PTHR39069">
    <property type="entry name" value="ECDYSONE-INDUCIBLE GENE E1, ISOFORM A"/>
    <property type="match status" value="1"/>
</dbReference>
<dbReference type="InterPro" id="IPR000742">
    <property type="entry name" value="EGF"/>
</dbReference>
<evidence type="ECO:0000256" key="2">
    <source>
        <dbReference type="SAM" id="SignalP"/>
    </source>
</evidence>
<evidence type="ECO:0000313" key="4">
    <source>
        <dbReference type="EMBL" id="OXA40593.1"/>
    </source>
</evidence>
<dbReference type="PANTHER" id="PTHR39069:SF8">
    <property type="entry name" value="FI17111P1"/>
    <property type="match status" value="1"/>
</dbReference>
<feature type="signal peptide" evidence="2">
    <location>
        <begin position="1"/>
        <end position="19"/>
    </location>
</feature>
<feature type="disulfide bond" evidence="1">
    <location>
        <begin position="79"/>
        <end position="88"/>
    </location>
</feature>
<keyword evidence="2" id="KW-0732">Signal</keyword>
<reference evidence="4 5" key="1">
    <citation type="submission" date="2015-12" db="EMBL/GenBank/DDBJ databases">
        <title>The genome of Folsomia candida.</title>
        <authorList>
            <person name="Faddeeva A."/>
            <person name="Derks M.F."/>
            <person name="Anvar Y."/>
            <person name="Smit S."/>
            <person name="Van Straalen N."/>
            <person name="Roelofs D."/>
        </authorList>
    </citation>
    <scope>NUCLEOTIDE SEQUENCE [LARGE SCALE GENOMIC DNA]</scope>
    <source>
        <strain evidence="4 5">VU population</strain>
        <tissue evidence="4">Whole body</tissue>
    </source>
</reference>
<sequence length="487" mass="53341">MRYFLPLLAIILLGSTTHAKLQSVNFYGSNSSSHTLVEVCGEQQPIGCENDQECVDNTHSPQGSVCLHLEEIGSKICACPRGDWFLECEQNKCFPYPETLSGSTCIEALHCIKLATGGDNDAELVQLVECLPGDNPKYGSCACNDATSVYDYRNDTCIIKVDEKGAECDIDEQCHGLGDAECAYDGQTDRNRCDCIGGKDGSYYDVGHRKCYTLTETLGDPCLVPQQCKKLQGDLTAVCRDFNETLKTCQCDENDGFEVENKCWIFIEQDNIPCTHAEQCWAYKDSTDCIREEGAVLSYCKCMGGYVNVLNSPNIECRQNVTVEGGFCDFEIQCVAGMGPYSECLAGSCRCKDGTGYHNDNGAVNKCFPPKCYNQPCSLDGECAVCVGANSLCRNSTTARTCGCVDTAIDSEDGKCYLPKRVGDICYTQAECTVPIKGHVECDMMTKRCVCEVDYVSDLGGTMCRSGSERVQFSLVFVLMIALSKLF</sequence>
<protein>
    <recommendedName>
        <fullName evidence="3">EGF-like domain-containing protein</fullName>
    </recommendedName>
</protein>
<evidence type="ECO:0000313" key="5">
    <source>
        <dbReference type="Proteomes" id="UP000198287"/>
    </source>
</evidence>
<keyword evidence="1" id="KW-1015">Disulfide bond</keyword>
<feature type="domain" description="EGF-like" evidence="3">
    <location>
        <begin position="50"/>
        <end position="89"/>
    </location>
</feature>
<dbReference type="EMBL" id="LNIX01000033">
    <property type="protein sequence ID" value="OXA40593.1"/>
    <property type="molecule type" value="Genomic_DNA"/>
</dbReference>
<feature type="chain" id="PRO_5012556288" description="EGF-like domain-containing protein" evidence="2">
    <location>
        <begin position="20"/>
        <end position="487"/>
    </location>
</feature>
<dbReference type="Proteomes" id="UP000198287">
    <property type="component" value="Unassembled WGS sequence"/>
</dbReference>
<evidence type="ECO:0000256" key="1">
    <source>
        <dbReference type="PROSITE-ProRule" id="PRU00076"/>
    </source>
</evidence>
<keyword evidence="1" id="KW-0245">EGF-like domain</keyword>
<comment type="caution">
    <text evidence="1">Lacks conserved residue(s) required for the propagation of feature annotation.</text>
</comment>
<gene>
    <name evidence="4" type="ORF">Fcan01_24791</name>
</gene>
<evidence type="ECO:0000259" key="3">
    <source>
        <dbReference type="PROSITE" id="PS50026"/>
    </source>
</evidence>
<organism evidence="4 5">
    <name type="scientific">Folsomia candida</name>
    <name type="common">Springtail</name>
    <dbReference type="NCBI Taxonomy" id="158441"/>
    <lineage>
        <taxon>Eukaryota</taxon>
        <taxon>Metazoa</taxon>
        <taxon>Ecdysozoa</taxon>
        <taxon>Arthropoda</taxon>
        <taxon>Hexapoda</taxon>
        <taxon>Collembola</taxon>
        <taxon>Entomobryomorpha</taxon>
        <taxon>Isotomoidea</taxon>
        <taxon>Isotomidae</taxon>
        <taxon>Proisotominae</taxon>
        <taxon>Folsomia</taxon>
    </lineage>
</organism>
<name>A0A226D614_FOLCA</name>
<keyword evidence="5" id="KW-1185">Reference proteome</keyword>
<dbReference type="AlphaFoldDB" id="A0A226D614"/>
<accession>A0A226D614</accession>
<comment type="caution">
    <text evidence="4">The sequence shown here is derived from an EMBL/GenBank/DDBJ whole genome shotgun (WGS) entry which is preliminary data.</text>
</comment>
<dbReference type="PROSITE" id="PS50026">
    <property type="entry name" value="EGF_3"/>
    <property type="match status" value="1"/>
</dbReference>